<gene>
    <name evidence="3" type="ORF">FHR83_008725</name>
</gene>
<comment type="similarity">
    <text evidence="1">Belongs to the AHA1 family.</text>
</comment>
<dbReference type="Proteomes" id="UP000590749">
    <property type="component" value="Unassembled WGS sequence"/>
</dbReference>
<dbReference type="Gene3D" id="3.30.530.20">
    <property type="match status" value="1"/>
</dbReference>
<protein>
    <submittedName>
        <fullName evidence="3">Uncharacterized protein YndB with AHSA1/START domain</fullName>
    </submittedName>
</protein>
<dbReference type="InterPro" id="IPR013538">
    <property type="entry name" value="ASHA1/2-like_C"/>
</dbReference>
<name>A0A7W5ARA4_9ACTN</name>
<dbReference type="SUPFAM" id="SSF55961">
    <property type="entry name" value="Bet v1-like"/>
    <property type="match status" value="1"/>
</dbReference>
<organism evidence="3 4">
    <name type="scientific">Actinoplanes campanulatus</name>
    <dbReference type="NCBI Taxonomy" id="113559"/>
    <lineage>
        <taxon>Bacteria</taxon>
        <taxon>Bacillati</taxon>
        <taxon>Actinomycetota</taxon>
        <taxon>Actinomycetes</taxon>
        <taxon>Micromonosporales</taxon>
        <taxon>Micromonosporaceae</taxon>
        <taxon>Actinoplanes</taxon>
    </lineage>
</organism>
<evidence type="ECO:0000313" key="3">
    <source>
        <dbReference type="EMBL" id="MBB3100998.1"/>
    </source>
</evidence>
<evidence type="ECO:0000259" key="2">
    <source>
        <dbReference type="Pfam" id="PF08327"/>
    </source>
</evidence>
<evidence type="ECO:0000256" key="1">
    <source>
        <dbReference type="ARBA" id="ARBA00006817"/>
    </source>
</evidence>
<proteinExistence type="inferred from homology"/>
<sequence>MYTTTVSQHVPASPAEVYRALLDPSALARWRVPEGMTSEVHEFDAREGGRFRISLTYGSPAGSGKSSAHTDTYHGCFRRLVPDAEVVEEFRFESGDPALRSVMTMTTRLTAVPGGTEVVIVHENIPDVIPSADNELGTRMALNNLAALFA</sequence>
<dbReference type="RefSeq" id="WP_183227158.1">
    <property type="nucleotide sequence ID" value="NZ_BMPW01000036.1"/>
</dbReference>
<dbReference type="InterPro" id="IPR023393">
    <property type="entry name" value="START-like_dom_sf"/>
</dbReference>
<dbReference type="Pfam" id="PF08327">
    <property type="entry name" value="AHSA1"/>
    <property type="match status" value="1"/>
</dbReference>
<reference evidence="3 4" key="1">
    <citation type="submission" date="2020-08" db="EMBL/GenBank/DDBJ databases">
        <title>Genomic Encyclopedia of Type Strains, Phase III (KMG-III): the genomes of soil and plant-associated and newly described type strains.</title>
        <authorList>
            <person name="Whitman W."/>
        </authorList>
    </citation>
    <scope>NUCLEOTIDE SEQUENCE [LARGE SCALE GENOMIC DNA]</scope>
    <source>
        <strain evidence="3 4">CECT 3287</strain>
    </source>
</reference>
<comment type="caution">
    <text evidence="3">The sequence shown here is derived from an EMBL/GenBank/DDBJ whole genome shotgun (WGS) entry which is preliminary data.</text>
</comment>
<keyword evidence="4" id="KW-1185">Reference proteome</keyword>
<dbReference type="AlphaFoldDB" id="A0A7W5ARA4"/>
<dbReference type="EMBL" id="JACHXF010000031">
    <property type="protein sequence ID" value="MBB3100998.1"/>
    <property type="molecule type" value="Genomic_DNA"/>
</dbReference>
<accession>A0A7W5ARA4</accession>
<evidence type="ECO:0000313" key="4">
    <source>
        <dbReference type="Proteomes" id="UP000590749"/>
    </source>
</evidence>
<dbReference type="CDD" id="cd08895">
    <property type="entry name" value="SRPBCC_CalC_Aha1-like_2"/>
    <property type="match status" value="1"/>
</dbReference>
<feature type="domain" description="Activator of Hsp90 ATPase homologue 1/2-like C-terminal" evidence="2">
    <location>
        <begin position="12"/>
        <end position="149"/>
    </location>
</feature>